<feature type="compositionally biased region" description="Polar residues" evidence="1">
    <location>
        <begin position="70"/>
        <end position="82"/>
    </location>
</feature>
<feature type="region of interest" description="Disordered" evidence="1">
    <location>
        <begin position="64"/>
        <end position="115"/>
    </location>
</feature>
<comment type="caution">
    <text evidence="2">The sequence shown here is derived from an EMBL/GenBank/DDBJ whole genome shotgun (WGS) entry which is preliminary data.</text>
</comment>
<feature type="compositionally biased region" description="Polar residues" evidence="1">
    <location>
        <begin position="101"/>
        <end position="115"/>
    </location>
</feature>
<gene>
    <name evidence="2" type="ORF">O181_119948</name>
</gene>
<dbReference type="AlphaFoldDB" id="A0A9Q3PZV5"/>
<organism evidence="2 3">
    <name type="scientific">Austropuccinia psidii MF-1</name>
    <dbReference type="NCBI Taxonomy" id="1389203"/>
    <lineage>
        <taxon>Eukaryota</taxon>
        <taxon>Fungi</taxon>
        <taxon>Dikarya</taxon>
        <taxon>Basidiomycota</taxon>
        <taxon>Pucciniomycotina</taxon>
        <taxon>Pucciniomycetes</taxon>
        <taxon>Pucciniales</taxon>
        <taxon>Sphaerophragmiaceae</taxon>
        <taxon>Austropuccinia</taxon>
    </lineage>
</organism>
<dbReference type="Proteomes" id="UP000765509">
    <property type="component" value="Unassembled WGS sequence"/>
</dbReference>
<accession>A0A9Q3PZV5</accession>
<name>A0A9Q3PZV5_9BASI</name>
<evidence type="ECO:0000256" key="1">
    <source>
        <dbReference type="SAM" id="MobiDB-lite"/>
    </source>
</evidence>
<keyword evidence="3" id="KW-1185">Reference proteome</keyword>
<evidence type="ECO:0000313" key="2">
    <source>
        <dbReference type="EMBL" id="MBW0580233.1"/>
    </source>
</evidence>
<protein>
    <submittedName>
        <fullName evidence="2">Uncharacterized protein</fullName>
    </submittedName>
</protein>
<sequence>MYNHGSSTSAPPNPQRSVLMEHCKQEGDPGFTLGGTWGKLTEMICLRGISFKDLMEITKQEIQTLRREGSQNQGESSHNTGYTGEMEPTRTYSDSFRIAQSRKTQLSSGLTPLRI</sequence>
<proteinExistence type="predicted"/>
<reference evidence="2" key="1">
    <citation type="submission" date="2021-03" db="EMBL/GenBank/DDBJ databases">
        <title>Draft genome sequence of rust myrtle Austropuccinia psidii MF-1, a brazilian biotype.</title>
        <authorList>
            <person name="Quecine M.C."/>
            <person name="Pachon D.M.R."/>
            <person name="Bonatelli M.L."/>
            <person name="Correr F.H."/>
            <person name="Franceschini L.M."/>
            <person name="Leite T.F."/>
            <person name="Margarido G.R.A."/>
            <person name="Almeida C.A."/>
            <person name="Ferrarezi J.A."/>
            <person name="Labate C.A."/>
        </authorList>
    </citation>
    <scope>NUCLEOTIDE SEQUENCE</scope>
    <source>
        <strain evidence="2">MF-1</strain>
    </source>
</reference>
<evidence type="ECO:0000313" key="3">
    <source>
        <dbReference type="Proteomes" id="UP000765509"/>
    </source>
</evidence>
<dbReference type="EMBL" id="AVOT02107033">
    <property type="protein sequence ID" value="MBW0580233.1"/>
    <property type="molecule type" value="Genomic_DNA"/>
</dbReference>